<organism evidence="6 7">
    <name type="scientific">Virgibacillus salinus</name>
    <dbReference type="NCBI Taxonomy" id="553311"/>
    <lineage>
        <taxon>Bacteria</taxon>
        <taxon>Bacillati</taxon>
        <taxon>Bacillota</taxon>
        <taxon>Bacilli</taxon>
        <taxon>Bacillales</taxon>
        <taxon>Bacillaceae</taxon>
        <taxon>Virgibacillus</taxon>
    </lineage>
</organism>
<dbReference type="Gene3D" id="3.30.300.30">
    <property type="match status" value="1"/>
</dbReference>
<evidence type="ECO:0000256" key="2">
    <source>
        <dbReference type="ARBA" id="ARBA00022598"/>
    </source>
</evidence>
<dbReference type="GO" id="GO:0006631">
    <property type="term" value="P:fatty acid metabolic process"/>
    <property type="evidence" value="ECO:0007669"/>
    <property type="project" value="TreeGrafter"/>
</dbReference>
<dbReference type="SUPFAM" id="SSF56801">
    <property type="entry name" value="Acetyl-CoA synthetase-like"/>
    <property type="match status" value="1"/>
</dbReference>
<dbReference type="Proteomes" id="UP000199444">
    <property type="component" value="Unassembled WGS sequence"/>
</dbReference>
<keyword evidence="2 6" id="KW-0436">Ligase</keyword>
<evidence type="ECO:0000313" key="6">
    <source>
        <dbReference type="EMBL" id="SDQ79749.1"/>
    </source>
</evidence>
<dbReference type="GO" id="GO:0031956">
    <property type="term" value="F:medium-chain fatty acid-CoA ligase activity"/>
    <property type="evidence" value="ECO:0007669"/>
    <property type="project" value="TreeGrafter"/>
</dbReference>
<feature type="domain" description="AMP-dependent synthetase/ligase" evidence="4">
    <location>
        <begin position="44"/>
        <end position="386"/>
    </location>
</feature>
<dbReference type="Pfam" id="PF00501">
    <property type="entry name" value="AMP-binding"/>
    <property type="match status" value="1"/>
</dbReference>
<reference evidence="6 7" key="1">
    <citation type="submission" date="2016-10" db="EMBL/GenBank/DDBJ databases">
        <authorList>
            <person name="de Groot N.N."/>
        </authorList>
    </citation>
    <scope>NUCLEOTIDE SEQUENCE [LARGE SCALE GENOMIC DNA]</scope>
    <source>
        <strain evidence="6 7">CGMCC 1.10449</strain>
    </source>
</reference>
<evidence type="ECO:0000259" key="4">
    <source>
        <dbReference type="Pfam" id="PF00501"/>
    </source>
</evidence>
<dbReference type="InterPro" id="IPR045851">
    <property type="entry name" value="AMP-bd_C_sf"/>
</dbReference>
<keyword evidence="3" id="KW-0812">Transmembrane</keyword>
<gene>
    <name evidence="6" type="ORF">SAMN05216231_2566</name>
</gene>
<dbReference type="FunFam" id="3.30.300.30:FF:000008">
    <property type="entry name" value="2,3-dihydroxybenzoate-AMP ligase"/>
    <property type="match status" value="1"/>
</dbReference>
<dbReference type="PANTHER" id="PTHR43201">
    <property type="entry name" value="ACYL-COA SYNTHETASE"/>
    <property type="match status" value="1"/>
</dbReference>
<keyword evidence="7" id="KW-1185">Reference proteome</keyword>
<accession>A0A1H1DU07</accession>
<evidence type="ECO:0000256" key="1">
    <source>
        <dbReference type="ARBA" id="ARBA00006432"/>
    </source>
</evidence>
<comment type="similarity">
    <text evidence="1">Belongs to the ATP-dependent AMP-binding enzyme family.</text>
</comment>
<evidence type="ECO:0000256" key="3">
    <source>
        <dbReference type="SAM" id="Phobius"/>
    </source>
</evidence>
<dbReference type="RefSeq" id="WP_217633962.1">
    <property type="nucleotide sequence ID" value="NZ_FNKD01000003.1"/>
</dbReference>
<dbReference type="InterPro" id="IPR025110">
    <property type="entry name" value="AMP-bd_C"/>
</dbReference>
<feature type="transmembrane region" description="Helical" evidence="3">
    <location>
        <begin position="21"/>
        <end position="42"/>
    </location>
</feature>
<dbReference type="InterPro" id="IPR042099">
    <property type="entry name" value="ANL_N_sf"/>
</dbReference>
<dbReference type="InterPro" id="IPR000873">
    <property type="entry name" value="AMP-dep_synth/lig_dom"/>
</dbReference>
<dbReference type="STRING" id="553311.SAMN05216231_2566"/>
<name>A0A1H1DU07_9BACI</name>
<dbReference type="AlphaFoldDB" id="A0A1H1DU07"/>
<keyword evidence="3" id="KW-0472">Membrane</keyword>
<evidence type="ECO:0000313" key="7">
    <source>
        <dbReference type="Proteomes" id="UP000199444"/>
    </source>
</evidence>
<dbReference type="CDD" id="cd04433">
    <property type="entry name" value="AFD_class_I"/>
    <property type="match status" value="1"/>
</dbReference>
<feature type="domain" description="AMP-binding enzyme C-terminal" evidence="5">
    <location>
        <begin position="429"/>
        <end position="504"/>
    </location>
</feature>
<sequence length="513" mass="57530">MRIIKLVYVLHKIKLLSPLGLYRLIVATFNCGINLMTLLYFAEKKYSDKIALVDDNQEISYKQLLAQSTRLALDLKENVHLESGQKAALLCKNHASMVKSLFAVSRLGADVYLLNAEISKSQFNELIDRHDFDVLIYDAELNSLVEQSHYSNDKILSYHDHLPAINNLLHSNGHEKQGLPRTSTSKIVLQTSGTTGVSKDAAHKASLFNYLNPFVAFISRLRLLDYNTAYIGTPIYHGYGLAVLLLFIPLGKKAVISSGFNAKKACNLIREHQVEVVTVVPLMLQRMLKTNAEDLRSLHCIASGGAKLSTKLVDETYNQLGDVLYNLYGTSEAGLNFIATPQDLNYSASTVGKKINGMRLKVLDERMNEVETGEIGQFCVRNDWSMSNRNSSWIETGDLGYRDENGYYFLCGRKDDMVISGGENVYPIEVEQILIKHSAVEDVAVIGINDEQFGQRLTAFVQLVENASATEEELLEWLSSKVARYQVPKEITFVTHMPYTSIGKLDKKQLDKV</sequence>
<dbReference type="EMBL" id="FNKD01000003">
    <property type="protein sequence ID" value="SDQ79749.1"/>
    <property type="molecule type" value="Genomic_DNA"/>
</dbReference>
<keyword evidence="3" id="KW-1133">Transmembrane helix</keyword>
<dbReference type="Gene3D" id="3.40.50.12780">
    <property type="entry name" value="N-terminal domain of ligase-like"/>
    <property type="match status" value="1"/>
</dbReference>
<proteinExistence type="inferred from homology"/>
<evidence type="ECO:0000259" key="5">
    <source>
        <dbReference type="Pfam" id="PF13193"/>
    </source>
</evidence>
<dbReference type="Pfam" id="PF13193">
    <property type="entry name" value="AMP-binding_C"/>
    <property type="match status" value="1"/>
</dbReference>
<dbReference type="PANTHER" id="PTHR43201:SF5">
    <property type="entry name" value="MEDIUM-CHAIN ACYL-COA LIGASE ACSF2, MITOCHONDRIAL"/>
    <property type="match status" value="1"/>
</dbReference>
<protein>
    <submittedName>
        <fullName evidence="6">Acyl-CoA synthetase (AMP-forming)/AMP-acid ligase II</fullName>
    </submittedName>
</protein>